<keyword evidence="1" id="KW-0732">Signal</keyword>
<accession>A0A0C9RXK2</accession>
<evidence type="ECO:0000313" key="2">
    <source>
        <dbReference type="EMBL" id="JAG92366.1"/>
    </source>
</evidence>
<proteinExistence type="evidence at transcript level"/>
<evidence type="ECO:0000256" key="1">
    <source>
        <dbReference type="SAM" id="SignalP"/>
    </source>
</evidence>
<sequence>MTPYTALRSLTSAAAIFHVFFTVGMGMPASEHVQSLARSSATCDGDFVPIKLQNHYTSCKCKGRGQGNRQNGSLCIKTALGHDKELTGKTGKCEGGECVLTKFDNNCTESQAPPVDEKNPPVGCVFYCDTTKPIFGYFPVGTRCKHIIKGSKYVNATCVKSGTETLCREMSAYPAC</sequence>
<feature type="chain" id="PRO_5002219394" evidence="1">
    <location>
        <begin position="27"/>
        <end position="176"/>
    </location>
</feature>
<name>A0A0C9RXK2_AMBAM</name>
<dbReference type="EMBL" id="GBZX01000374">
    <property type="protein sequence ID" value="JAG92366.1"/>
    <property type="molecule type" value="mRNA"/>
</dbReference>
<organism evidence="2">
    <name type="scientific">Amblyomma americanum</name>
    <name type="common">Lone star tick</name>
    <dbReference type="NCBI Taxonomy" id="6943"/>
    <lineage>
        <taxon>Eukaryota</taxon>
        <taxon>Metazoa</taxon>
        <taxon>Ecdysozoa</taxon>
        <taxon>Arthropoda</taxon>
        <taxon>Chelicerata</taxon>
        <taxon>Arachnida</taxon>
        <taxon>Acari</taxon>
        <taxon>Parasitiformes</taxon>
        <taxon>Ixodida</taxon>
        <taxon>Ixodoidea</taxon>
        <taxon>Ixodidae</taxon>
        <taxon>Amblyomminae</taxon>
        <taxon>Amblyomma</taxon>
    </lineage>
</organism>
<protein>
    <submittedName>
        <fullName evidence="2">Putative secreted protein</fullName>
    </submittedName>
</protein>
<dbReference type="AlphaFoldDB" id="A0A0C9RXK2"/>
<feature type="signal peptide" evidence="1">
    <location>
        <begin position="1"/>
        <end position="26"/>
    </location>
</feature>
<reference evidence="2" key="1">
    <citation type="journal article" date="2015" name="PLoS ONE">
        <title>An Insight into the Sialome of the Lone Star Tick, Amblyomma americanum, with a Glimpse on Its Time Dependent Gene Expression.</title>
        <authorList>
            <person name="Karim S."/>
            <person name="Ribeiro J.M."/>
        </authorList>
    </citation>
    <scope>NUCLEOTIDE SEQUENCE</scope>
    <source>
        <tissue evidence="2">Salivary gland</tissue>
    </source>
</reference>